<proteinExistence type="predicted"/>
<dbReference type="KEGG" id="llh:I41_24630"/>
<dbReference type="Proteomes" id="UP000317909">
    <property type="component" value="Chromosome"/>
</dbReference>
<reference evidence="1 2" key="1">
    <citation type="submission" date="2019-02" db="EMBL/GenBank/DDBJ databases">
        <title>Deep-cultivation of Planctomycetes and their phenomic and genomic characterization uncovers novel biology.</title>
        <authorList>
            <person name="Wiegand S."/>
            <person name="Jogler M."/>
            <person name="Boedeker C."/>
            <person name="Pinto D."/>
            <person name="Vollmers J."/>
            <person name="Rivas-Marin E."/>
            <person name="Kohn T."/>
            <person name="Peeters S.H."/>
            <person name="Heuer A."/>
            <person name="Rast P."/>
            <person name="Oberbeckmann S."/>
            <person name="Bunk B."/>
            <person name="Jeske O."/>
            <person name="Meyerdierks A."/>
            <person name="Storesund J.E."/>
            <person name="Kallscheuer N."/>
            <person name="Luecker S."/>
            <person name="Lage O.M."/>
            <person name="Pohl T."/>
            <person name="Merkel B.J."/>
            <person name="Hornburger P."/>
            <person name="Mueller R.-W."/>
            <person name="Bruemmer F."/>
            <person name="Labrenz M."/>
            <person name="Spormann A.M."/>
            <person name="Op den Camp H."/>
            <person name="Overmann J."/>
            <person name="Amann R."/>
            <person name="Jetten M.S.M."/>
            <person name="Mascher T."/>
            <person name="Medema M.H."/>
            <person name="Devos D.P."/>
            <person name="Kaster A.-K."/>
            <person name="Ovreas L."/>
            <person name="Rohde M."/>
            <person name="Galperin M.Y."/>
            <person name="Jogler C."/>
        </authorList>
    </citation>
    <scope>NUCLEOTIDE SEQUENCE [LARGE SCALE GENOMIC DNA]</scope>
    <source>
        <strain evidence="1 2">I41</strain>
    </source>
</reference>
<organism evidence="1 2">
    <name type="scientific">Lacipirellula limnantheis</name>
    <dbReference type="NCBI Taxonomy" id="2528024"/>
    <lineage>
        <taxon>Bacteria</taxon>
        <taxon>Pseudomonadati</taxon>
        <taxon>Planctomycetota</taxon>
        <taxon>Planctomycetia</taxon>
        <taxon>Pirellulales</taxon>
        <taxon>Lacipirellulaceae</taxon>
        <taxon>Lacipirellula</taxon>
    </lineage>
</organism>
<gene>
    <name evidence="1" type="ORF">I41_24630</name>
</gene>
<accession>A0A517TY19</accession>
<evidence type="ECO:0000313" key="2">
    <source>
        <dbReference type="Proteomes" id="UP000317909"/>
    </source>
</evidence>
<evidence type="ECO:0000313" key="1">
    <source>
        <dbReference type="EMBL" id="QDT73274.1"/>
    </source>
</evidence>
<dbReference type="RefSeq" id="WP_145432848.1">
    <property type="nucleotide sequence ID" value="NZ_CP036339.1"/>
</dbReference>
<protein>
    <submittedName>
        <fullName evidence="1">Uncharacterized protein</fullName>
    </submittedName>
</protein>
<keyword evidence="2" id="KW-1185">Reference proteome</keyword>
<dbReference type="AlphaFoldDB" id="A0A517TY19"/>
<name>A0A517TY19_9BACT</name>
<sequence>MVVLSVVLAAAHQPVGPMVIFAHHAALKGMVVAEVLGAAASPTRFALHAVGAKKTPESERALPDVLMHHVSECTAGD</sequence>
<dbReference type="EMBL" id="CP036339">
    <property type="protein sequence ID" value="QDT73274.1"/>
    <property type="molecule type" value="Genomic_DNA"/>
</dbReference>